<evidence type="ECO:0000313" key="1">
    <source>
        <dbReference type="EMBL" id="MDR7135725.1"/>
    </source>
</evidence>
<dbReference type="InterPro" id="IPR019670">
    <property type="entry name" value="DUF2523"/>
</dbReference>
<proteinExistence type="predicted"/>
<evidence type="ECO:0000313" key="2">
    <source>
        <dbReference type="Proteomes" id="UP001251524"/>
    </source>
</evidence>
<reference evidence="1 2" key="1">
    <citation type="submission" date="2023-07" db="EMBL/GenBank/DDBJ databases">
        <title>Sorghum-associated microbial communities from plants grown in Nebraska, USA.</title>
        <authorList>
            <person name="Schachtman D."/>
        </authorList>
    </citation>
    <scope>NUCLEOTIDE SEQUENCE [LARGE SCALE GENOMIC DNA]</scope>
    <source>
        <strain evidence="1 2">BE198</strain>
    </source>
</reference>
<dbReference type="EMBL" id="JAVDVY010000003">
    <property type="protein sequence ID" value="MDR7135725.1"/>
    <property type="molecule type" value="Genomic_DNA"/>
</dbReference>
<accession>A0ABU1WDR4</accession>
<keyword evidence="2" id="KW-1185">Reference proteome</keyword>
<dbReference type="Proteomes" id="UP001251524">
    <property type="component" value="Unassembled WGS sequence"/>
</dbReference>
<dbReference type="Pfam" id="PF10734">
    <property type="entry name" value="DUF2523"/>
    <property type="match status" value="1"/>
</dbReference>
<gene>
    <name evidence="1" type="ORF">J2X06_002943</name>
</gene>
<name>A0ABU1WDR4_9GAMM</name>
<comment type="caution">
    <text evidence="1">The sequence shown here is derived from an EMBL/GenBank/DDBJ whole genome shotgun (WGS) entry which is preliminary data.</text>
</comment>
<protein>
    <recommendedName>
        <fullName evidence="3">DUF2523 domain-containing protein</fullName>
    </recommendedName>
</protein>
<organism evidence="1 2">
    <name type="scientific">Lysobacter niastensis</name>
    <dbReference type="NCBI Taxonomy" id="380629"/>
    <lineage>
        <taxon>Bacteria</taxon>
        <taxon>Pseudomonadati</taxon>
        <taxon>Pseudomonadota</taxon>
        <taxon>Gammaproteobacteria</taxon>
        <taxon>Lysobacterales</taxon>
        <taxon>Lysobacteraceae</taxon>
        <taxon>Lysobacter</taxon>
    </lineage>
</organism>
<evidence type="ECO:0008006" key="3">
    <source>
        <dbReference type="Google" id="ProtNLM"/>
    </source>
</evidence>
<dbReference type="RefSeq" id="WP_310063677.1">
    <property type="nucleotide sequence ID" value="NZ_JAVDVY010000003.1"/>
</dbReference>
<sequence>MPLPIIAGGALVALLVNVMRIMLMAKIGAFIVKALAFFGFTWATNKFAVAPAMDFIRDHMATLNGIGGEYGTLMVQWLGVLRFDQAVSMMLSAYAAAWTIKGAKVFLAKQPA</sequence>